<name>A0AAC8N2T6_HELPX</name>
<proteinExistence type="predicted"/>
<dbReference type="AlphaFoldDB" id="A0AAC8N2T6"/>
<sequence>MALKSALLGVRRILGEVLGENNFKILPIPLR</sequence>
<evidence type="ECO:0000313" key="1">
    <source>
        <dbReference type="EMBL" id="AUV79733.1"/>
    </source>
</evidence>
<evidence type="ECO:0000313" key="2">
    <source>
        <dbReference type="Proteomes" id="UP000236568"/>
    </source>
</evidence>
<reference evidence="1 2" key="2">
    <citation type="submission" date="2018-02" db="EMBL/GenBank/DDBJ databases">
        <title>N4-cytosine DNA methylation regulates transcription and pathogenesis in Helicobacter pylori.</title>
        <authorList>
            <person name="Kumar S."/>
            <person name="Karmakar B.C."/>
            <person name="Nagarajan D."/>
            <person name="Mukhopadhyay A.K."/>
            <person name="Rao D.N."/>
        </authorList>
    </citation>
    <scope>NUCLEOTIDE SEQUENCE [LARGE SCALE GENOMIC DNA]</scope>
    <source>
        <strain evidence="1 2">26695-dRdM2</strain>
    </source>
</reference>
<protein>
    <submittedName>
        <fullName evidence="1">Uncharacterized protein</fullName>
    </submittedName>
</protein>
<dbReference type="Proteomes" id="UP000236568">
    <property type="component" value="Chromosome"/>
</dbReference>
<accession>A0AAC8N2T6</accession>
<reference evidence="1 2" key="1">
    <citation type="submission" date="2018-01" db="EMBL/GenBank/DDBJ databases">
        <authorList>
            <person name="Morgan R.D."/>
        </authorList>
    </citation>
    <scope>NUCLEOTIDE SEQUENCE [LARGE SCALE GENOMIC DNA]</scope>
    <source>
        <strain evidence="1 2">26695-dRdM2</strain>
    </source>
</reference>
<gene>
    <name evidence="1" type="ORF">C2842_05655</name>
</gene>
<organism evidence="1 2">
    <name type="scientific">Helicobacter pylori</name>
    <name type="common">Campylobacter pylori</name>
    <dbReference type="NCBI Taxonomy" id="210"/>
    <lineage>
        <taxon>Bacteria</taxon>
        <taxon>Pseudomonadati</taxon>
        <taxon>Campylobacterota</taxon>
        <taxon>Epsilonproteobacteria</taxon>
        <taxon>Campylobacterales</taxon>
        <taxon>Helicobacteraceae</taxon>
        <taxon>Helicobacter</taxon>
    </lineage>
</organism>
<dbReference type="EMBL" id="CP026324">
    <property type="protein sequence ID" value="AUV79733.1"/>
    <property type="molecule type" value="Genomic_DNA"/>
</dbReference>